<evidence type="ECO:0000256" key="7">
    <source>
        <dbReference type="HAMAP-Rule" id="MF_00090"/>
    </source>
</evidence>
<comment type="catalytic activity">
    <reaction evidence="7">
        <text>[protein]-L-isoaspartate + S-adenosyl-L-methionine = [protein]-L-isoaspartate alpha-methyl ester + S-adenosyl-L-homocysteine</text>
        <dbReference type="Rhea" id="RHEA:12705"/>
        <dbReference type="Rhea" id="RHEA-COMP:12143"/>
        <dbReference type="Rhea" id="RHEA-COMP:12144"/>
        <dbReference type="ChEBI" id="CHEBI:57856"/>
        <dbReference type="ChEBI" id="CHEBI:59789"/>
        <dbReference type="ChEBI" id="CHEBI:90596"/>
        <dbReference type="ChEBI" id="CHEBI:90598"/>
        <dbReference type="EC" id="2.1.1.77"/>
    </reaction>
</comment>
<dbReference type="Proteomes" id="UP000279422">
    <property type="component" value="Unassembled WGS sequence"/>
</dbReference>
<evidence type="ECO:0000256" key="5">
    <source>
        <dbReference type="ARBA" id="ARBA00022679"/>
    </source>
</evidence>
<dbReference type="SUPFAM" id="SSF53335">
    <property type="entry name" value="S-adenosyl-L-methionine-dependent methyltransferases"/>
    <property type="match status" value="1"/>
</dbReference>
<keyword evidence="5 7" id="KW-0808">Transferase</keyword>
<comment type="caution">
    <text evidence="9">The sequence shown here is derived from an EMBL/GenBank/DDBJ whole genome shotgun (WGS) entry which is preliminary data.</text>
</comment>
<dbReference type="CDD" id="cd02440">
    <property type="entry name" value="AdoMet_MTases"/>
    <property type="match status" value="1"/>
</dbReference>
<evidence type="ECO:0000313" key="10">
    <source>
        <dbReference type="Proteomes" id="UP000279422"/>
    </source>
</evidence>
<dbReference type="FunFam" id="3.40.50.150:FF:000010">
    <property type="entry name" value="Protein-L-isoaspartate O-methyltransferase"/>
    <property type="match status" value="1"/>
</dbReference>
<evidence type="ECO:0000313" key="9">
    <source>
        <dbReference type="EMBL" id="RLE09342.1"/>
    </source>
</evidence>
<evidence type="ECO:0000256" key="4">
    <source>
        <dbReference type="ARBA" id="ARBA00022603"/>
    </source>
</evidence>
<feature type="active site" evidence="7">
    <location>
        <position position="92"/>
    </location>
</feature>
<keyword evidence="8" id="KW-0812">Transmembrane</keyword>
<comment type="function">
    <text evidence="7">Catalyzes the methyl esterification of L-isoaspartyl residues in peptides and proteins that result from spontaneous decomposition of normal L-aspartyl and L-asparaginyl residues. It plays a role in the repair and/or degradation of damaged proteins.</text>
</comment>
<feature type="transmembrane region" description="Helical" evidence="8">
    <location>
        <begin position="6"/>
        <end position="25"/>
    </location>
</feature>
<name>A0A497E416_UNCAE</name>
<comment type="subcellular location">
    <subcellularLocation>
        <location evidence="1 7">Cytoplasm</location>
    </subcellularLocation>
</comment>
<dbReference type="InterPro" id="IPR000682">
    <property type="entry name" value="PCMT"/>
</dbReference>
<proteinExistence type="inferred from homology"/>
<gene>
    <name evidence="7" type="primary">pcm</name>
    <name evidence="9" type="ORF">DRJ00_04430</name>
</gene>
<dbReference type="GO" id="GO:0030091">
    <property type="term" value="P:protein repair"/>
    <property type="evidence" value="ECO:0007669"/>
    <property type="project" value="UniProtKB-UniRule"/>
</dbReference>
<dbReference type="NCBIfam" id="NF001453">
    <property type="entry name" value="PRK00312.1"/>
    <property type="match status" value="1"/>
</dbReference>
<evidence type="ECO:0000256" key="2">
    <source>
        <dbReference type="ARBA" id="ARBA00005369"/>
    </source>
</evidence>
<keyword evidence="3 7" id="KW-0963">Cytoplasm</keyword>
<dbReference type="GO" id="GO:0005737">
    <property type="term" value="C:cytoplasm"/>
    <property type="evidence" value="ECO:0007669"/>
    <property type="project" value="UniProtKB-SubCell"/>
</dbReference>
<evidence type="ECO:0000256" key="1">
    <source>
        <dbReference type="ARBA" id="ARBA00004496"/>
    </source>
</evidence>
<evidence type="ECO:0000256" key="8">
    <source>
        <dbReference type="SAM" id="Phobius"/>
    </source>
</evidence>
<evidence type="ECO:0000256" key="6">
    <source>
        <dbReference type="ARBA" id="ARBA00022691"/>
    </source>
</evidence>
<keyword evidence="4 7" id="KW-0489">Methyltransferase</keyword>
<sequence>MKRYLLYLAVATGLIAIFLVGVFLLRERTKERTYESAAERMVAEQIEKRGVKDKRVLQAMRTVPRHKFVPDELKAYAYEDRPLPIGCGQTISQPYIVALMTELLKVDEEDKVLEVGTGSGYQAAILSQIVREVYTIEIFEELGISAKRRLRELGYSNVKVRIGDGYYGWPEEAPFDAIIVTCAATHIPPPLIAQLREGGRMCIPVGGAFQVQNLMLVEKRDGKIMSRNILPVRFVPMLGKH</sequence>
<dbReference type="EC" id="2.1.1.77" evidence="7"/>
<dbReference type="AlphaFoldDB" id="A0A497E416"/>
<organism evidence="9 10">
    <name type="scientific">Aerophobetes bacterium</name>
    <dbReference type="NCBI Taxonomy" id="2030807"/>
    <lineage>
        <taxon>Bacteria</taxon>
        <taxon>Candidatus Aerophobota</taxon>
    </lineage>
</organism>
<keyword evidence="6 7" id="KW-0949">S-adenosyl-L-methionine</keyword>
<dbReference type="GO" id="GO:0032259">
    <property type="term" value="P:methylation"/>
    <property type="evidence" value="ECO:0007669"/>
    <property type="project" value="UniProtKB-KW"/>
</dbReference>
<dbReference type="HAMAP" id="MF_00090">
    <property type="entry name" value="PIMT"/>
    <property type="match status" value="1"/>
</dbReference>
<evidence type="ECO:0000256" key="3">
    <source>
        <dbReference type="ARBA" id="ARBA00022490"/>
    </source>
</evidence>
<reference evidence="9 10" key="1">
    <citation type="submission" date="2018-06" db="EMBL/GenBank/DDBJ databases">
        <title>Extensive metabolic versatility and redundancy in microbially diverse, dynamic hydrothermal sediments.</title>
        <authorList>
            <person name="Dombrowski N."/>
            <person name="Teske A."/>
            <person name="Baker B.J."/>
        </authorList>
    </citation>
    <scope>NUCLEOTIDE SEQUENCE [LARGE SCALE GENOMIC DNA]</scope>
    <source>
        <strain evidence="9">B47_G16</strain>
    </source>
</reference>
<dbReference type="EMBL" id="QMPZ01000050">
    <property type="protein sequence ID" value="RLE09342.1"/>
    <property type="molecule type" value="Genomic_DNA"/>
</dbReference>
<dbReference type="PANTHER" id="PTHR11579">
    <property type="entry name" value="PROTEIN-L-ISOASPARTATE O-METHYLTRANSFERASE"/>
    <property type="match status" value="1"/>
</dbReference>
<keyword evidence="8" id="KW-1133">Transmembrane helix</keyword>
<dbReference type="GO" id="GO:0004719">
    <property type="term" value="F:protein-L-isoaspartate (D-aspartate) O-methyltransferase activity"/>
    <property type="evidence" value="ECO:0007669"/>
    <property type="project" value="UniProtKB-UniRule"/>
</dbReference>
<protein>
    <recommendedName>
        <fullName evidence="7">Protein-L-isoaspartate O-methyltransferase</fullName>
        <ecNumber evidence="7">2.1.1.77</ecNumber>
    </recommendedName>
    <alternativeName>
        <fullName evidence="7">L-isoaspartyl protein carboxyl methyltransferase</fullName>
    </alternativeName>
    <alternativeName>
        <fullName evidence="7">Protein L-isoaspartyl methyltransferase</fullName>
    </alternativeName>
    <alternativeName>
        <fullName evidence="7">Protein-beta-aspartate methyltransferase</fullName>
        <shortName evidence="7">PIMT</shortName>
    </alternativeName>
</protein>
<comment type="similarity">
    <text evidence="2 7">Belongs to the methyltransferase superfamily. L-isoaspartyl/D-aspartyl protein methyltransferase family.</text>
</comment>
<dbReference type="PROSITE" id="PS01279">
    <property type="entry name" value="PCMT"/>
    <property type="match status" value="1"/>
</dbReference>
<accession>A0A497E416</accession>
<dbReference type="NCBIfam" id="TIGR00080">
    <property type="entry name" value="pimt"/>
    <property type="match status" value="1"/>
</dbReference>
<dbReference type="Gene3D" id="3.40.50.150">
    <property type="entry name" value="Vaccinia Virus protein VP39"/>
    <property type="match status" value="1"/>
</dbReference>
<dbReference type="Pfam" id="PF01135">
    <property type="entry name" value="PCMT"/>
    <property type="match status" value="1"/>
</dbReference>
<dbReference type="PANTHER" id="PTHR11579:SF0">
    <property type="entry name" value="PROTEIN-L-ISOASPARTATE(D-ASPARTATE) O-METHYLTRANSFERASE"/>
    <property type="match status" value="1"/>
</dbReference>
<keyword evidence="8" id="KW-0472">Membrane</keyword>
<dbReference type="InterPro" id="IPR029063">
    <property type="entry name" value="SAM-dependent_MTases_sf"/>
</dbReference>